<keyword evidence="17" id="KW-1185">Reference proteome</keyword>
<evidence type="ECO:0000256" key="5">
    <source>
        <dbReference type="ARBA" id="ARBA00022741"/>
    </source>
</evidence>
<dbReference type="InterPro" id="IPR014729">
    <property type="entry name" value="Rossmann-like_a/b/a_fold"/>
</dbReference>
<keyword evidence="4 11" id="KW-0436">Ligase</keyword>
<evidence type="ECO:0000256" key="2">
    <source>
        <dbReference type="ARBA" id="ARBA00012836"/>
    </source>
</evidence>
<keyword evidence="6 11" id="KW-0067">ATP-binding</keyword>
<dbReference type="NCBIfam" id="TIGR00440">
    <property type="entry name" value="glnS"/>
    <property type="match status" value="1"/>
</dbReference>
<evidence type="ECO:0000259" key="15">
    <source>
        <dbReference type="Pfam" id="PF20974"/>
    </source>
</evidence>
<protein>
    <recommendedName>
        <fullName evidence="2 10">Glutamine--tRNA ligase</fullName>
        <ecNumber evidence="2 10">6.1.1.18</ecNumber>
    </recommendedName>
</protein>
<dbReference type="SUPFAM" id="SSF50715">
    <property type="entry name" value="Ribosomal protein L25-like"/>
    <property type="match status" value="1"/>
</dbReference>
<evidence type="ECO:0000259" key="14">
    <source>
        <dbReference type="Pfam" id="PF03950"/>
    </source>
</evidence>
<dbReference type="PANTHER" id="PTHR43097:SF5">
    <property type="entry name" value="GLUTAMATE--TRNA LIGASE"/>
    <property type="match status" value="1"/>
</dbReference>
<keyword evidence="12" id="KW-1133">Transmembrane helix</keyword>
<evidence type="ECO:0000256" key="11">
    <source>
        <dbReference type="RuleBase" id="RU363037"/>
    </source>
</evidence>
<dbReference type="InterPro" id="IPR001412">
    <property type="entry name" value="aa-tRNA-synth_I_CS"/>
</dbReference>
<dbReference type="GO" id="GO:0005829">
    <property type="term" value="C:cytosol"/>
    <property type="evidence" value="ECO:0007669"/>
    <property type="project" value="TreeGrafter"/>
</dbReference>
<dbReference type="FunFam" id="3.40.50.620:FF:000037">
    <property type="entry name" value="Glutamine--tRNA ligase cytoplasmic"/>
    <property type="match status" value="1"/>
</dbReference>
<sequence>MIKINKNFIYNIINKDLKKCKHKKIYTRFPPEPNGYLHIGHAKSIFLNFSIAKLFNGICNLRLDDTDPLKENKKYVNFIKYDIKWLGYKWHNNIFYTSQYFSLLYKFSIKLIKNGLAYIDELNKKQIRKYKGNFNNIGKNSPYRNRSIKENLIIFKKMKNGFFNDGKASLRTKINMSSNNILMRDPILYRIRFKKHYKTNYTWCIYPMYDFAHCLSDYFEKITYSLCTLEFQDNKYLYKWFLYNLKINKKPKQYEFSRLNIEYNIISKRKILILIKKKIILGWDDPRILTLSGLRNRGYTPKSILNFCNYIGVTRKNNLIKINFLENCIRKELNLKSPRLMAVLDPIKIIIKNFKKKKEEILIPNYPKNKKINKRKYIFSKELYIDRKDFKEKKTKNYKGLTIGNKVKLRYSYIIKAKKIKKDKNGNIIYILCKYYNNKKEDKLKIKKNINGIIHWISTLYSIPSIFFLYNNLFNITNPEIKKNFIKYINKNSIIINKGFVEKNIKKIIYSSYQFERNGYFCLNKKFKNNKIFYFNRIVKLKSKILKK</sequence>
<dbReference type="SUPFAM" id="SSF52374">
    <property type="entry name" value="Nucleotidylyl transferase"/>
    <property type="match status" value="1"/>
</dbReference>
<dbReference type="InterPro" id="IPR020056">
    <property type="entry name" value="Rbsml_bL25/Gln-tRNA_synth_N"/>
</dbReference>
<evidence type="ECO:0000256" key="8">
    <source>
        <dbReference type="ARBA" id="ARBA00023146"/>
    </source>
</evidence>
<evidence type="ECO:0000256" key="12">
    <source>
        <dbReference type="SAM" id="Phobius"/>
    </source>
</evidence>
<feature type="domain" description="tRNA synthetases class I (E and Q) anti-codon binding" evidence="15">
    <location>
        <begin position="453"/>
        <end position="523"/>
    </location>
</feature>
<dbReference type="PROSITE" id="PS00178">
    <property type="entry name" value="AA_TRNA_LIGASE_I"/>
    <property type="match status" value="1"/>
</dbReference>
<evidence type="ECO:0000313" key="16">
    <source>
        <dbReference type="EMBL" id="AZP36360.1"/>
    </source>
</evidence>
<keyword evidence="12" id="KW-0472">Membrane</keyword>
<feature type="transmembrane region" description="Helical" evidence="12">
    <location>
        <begin position="453"/>
        <end position="473"/>
    </location>
</feature>
<evidence type="ECO:0000256" key="1">
    <source>
        <dbReference type="ARBA" id="ARBA00005594"/>
    </source>
</evidence>
<keyword evidence="8 11" id="KW-0030">Aminoacyl-tRNA synthetase</keyword>
<dbReference type="RefSeq" id="WP_126071631.1">
    <property type="nucleotide sequence ID" value="NZ_CP026513.1"/>
</dbReference>
<dbReference type="FunFam" id="1.10.1160.10:FF:000001">
    <property type="entry name" value="Glutamine--tRNA ligase"/>
    <property type="match status" value="1"/>
</dbReference>
<proteinExistence type="inferred from homology"/>
<keyword evidence="3" id="KW-0963">Cytoplasm</keyword>
<dbReference type="InterPro" id="IPR020058">
    <property type="entry name" value="Glu/Gln-tRNA-synth_Ib_cat-dom"/>
</dbReference>
<dbReference type="Pfam" id="PF03950">
    <property type="entry name" value="tRNA-synt_1c_C"/>
    <property type="match status" value="1"/>
</dbReference>
<dbReference type="GO" id="GO:0005524">
    <property type="term" value="F:ATP binding"/>
    <property type="evidence" value="ECO:0007669"/>
    <property type="project" value="UniProtKB-KW"/>
</dbReference>
<dbReference type="InterPro" id="IPR011035">
    <property type="entry name" value="Ribosomal_bL25/Gln-tRNA_synth"/>
</dbReference>
<dbReference type="InterPro" id="IPR049437">
    <property type="entry name" value="tRNA-synt_1c_C2"/>
</dbReference>
<feature type="domain" description="Glutamyl/glutaminyl-tRNA synthetase class Ib anti-codon binding" evidence="14">
    <location>
        <begin position="337"/>
        <end position="435"/>
    </location>
</feature>
<dbReference type="EC" id="6.1.1.18" evidence="2 10"/>
<dbReference type="Pfam" id="PF00749">
    <property type="entry name" value="tRNA-synt_1c"/>
    <property type="match status" value="1"/>
</dbReference>
<dbReference type="InterPro" id="IPR000924">
    <property type="entry name" value="Glu/Gln-tRNA-synth"/>
</dbReference>
<reference evidence="16 17" key="1">
    <citation type="journal article" date="2018" name="Genome Biol. Evol.">
        <title>Partnering With a Pest: Genomes of Hemlock Woolly Adelgid Symbionts Reveal Atypical Nutritional Provisioning Patterns in Dual-Obligate Bacteria.</title>
        <authorList>
            <person name="Weglarz K.M."/>
            <person name="Havill N.P."/>
            <person name="Burke G.R."/>
            <person name="von Dohlen C.D."/>
        </authorList>
    </citation>
    <scope>NUCLEOTIDE SEQUENCE [LARGE SCALE GENOMIC DNA]</scope>
    <source>
        <strain evidence="16">ENA</strain>
    </source>
</reference>
<dbReference type="InterPro" id="IPR050132">
    <property type="entry name" value="Gln/Glu-tRNA_Ligase"/>
</dbReference>
<dbReference type="PANTHER" id="PTHR43097">
    <property type="entry name" value="GLUTAMINE-TRNA LIGASE"/>
    <property type="match status" value="1"/>
</dbReference>
<dbReference type="InterPro" id="IPR004514">
    <property type="entry name" value="Gln-tRNA-synth"/>
</dbReference>
<dbReference type="OrthoDB" id="9801560at2"/>
<evidence type="ECO:0000313" key="17">
    <source>
        <dbReference type="Proteomes" id="UP000274458"/>
    </source>
</evidence>
<dbReference type="FunFam" id="3.90.800.10:FF:000001">
    <property type="entry name" value="Glutamine--tRNA ligase"/>
    <property type="match status" value="1"/>
</dbReference>
<feature type="domain" description="Glutamyl/glutaminyl-tRNA synthetase class Ib catalytic" evidence="13">
    <location>
        <begin position="24"/>
        <end position="334"/>
    </location>
</feature>
<dbReference type="Gene3D" id="2.40.240.10">
    <property type="entry name" value="Ribosomal Protein L25, Chain P"/>
    <property type="match status" value="2"/>
</dbReference>
<dbReference type="GO" id="GO:0006425">
    <property type="term" value="P:glutaminyl-tRNA aminoacylation"/>
    <property type="evidence" value="ECO:0007669"/>
    <property type="project" value="UniProtKB-UniRule"/>
</dbReference>
<dbReference type="AlphaFoldDB" id="A0A3Q9CLI9"/>
<comment type="similarity">
    <text evidence="1 11">Belongs to the class-I aminoacyl-tRNA synthetase family.</text>
</comment>
<evidence type="ECO:0000256" key="6">
    <source>
        <dbReference type="ARBA" id="ARBA00022840"/>
    </source>
</evidence>
<dbReference type="NCBIfam" id="NF011291">
    <property type="entry name" value="PRK14703.1"/>
    <property type="match status" value="1"/>
</dbReference>
<comment type="catalytic activity">
    <reaction evidence="9">
        <text>tRNA(Gln) + L-glutamine + ATP = L-glutaminyl-tRNA(Gln) + AMP + diphosphate</text>
        <dbReference type="Rhea" id="RHEA:20121"/>
        <dbReference type="Rhea" id="RHEA-COMP:9662"/>
        <dbReference type="Rhea" id="RHEA-COMP:9681"/>
        <dbReference type="ChEBI" id="CHEBI:30616"/>
        <dbReference type="ChEBI" id="CHEBI:33019"/>
        <dbReference type="ChEBI" id="CHEBI:58359"/>
        <dbReference type="ChEBI" id="CHEBI:78442"/>
        <dbReference type="ChEBI" id="CHEBI:78521"/>
        <dbReference type="ChEBI" id="CHEBI:456215"/>
        <dbReference type="EC" id="6.1.1.18"/>
    </reaction>
</comment>
<dbReference type="KEGG" id="aade:C3B56_00272"/>
<gene>
    <name evidence="16" type="primary">glnS</name>
    <name evidence="16" type="ORF">C3B56_00272</name>
</gene>
<name>A0A3Q9CLI9_9ENTR</name>
<keyword evidence="5 11" id="KW-0547">Nucleotide-binding</keyword>
<dbReference type="Proteomes" id="UP000274458">
    <property type="component" value="Chromosome"/>
</dbReference>
<dbReference type="Gene3D" id="3.40.50.620">
    <property type="entry name" value="HUPs"/>
    <property type="match status" value="1"/>
</dbReference>
<dbReference type="EMBL" id="CP026513">
    <property type="protein sequence ID" value="AZP36360.1"/>
    <property type="molecule type" value="Genomic_DNA"/>
</dbReference>
<evidence type="ECO:0000256" key="10">
    <source>
        <dbReference type="NCBIfam" id="TIGR00440"/>
    </source>
</evidence>
<accession>A0A3Q9CLI9</accession>
<evidence type="ECO:0000256" key="7">
    <source>
        <dbReference type="ARBA" id="ARBA00022917"/>
    </source>
</evidence>
<evidence type="ECO:0000256" key="4">
    <source>
        <dbReference type="ARBA" id="ARBA00022598"/>
    </source>
</evidence>
<evidence type="ECO:0000256" key="9">
    <source>
        <dbReference type="ARBA" id="ARBA00048270"/>
    </source>
</evidence>
<dbReference type="InterPro" id="IPR020059">
    <property type="entry name" value="Glu/Gln-tRNA-synth_Ib_codon-bd"/>
</dbReference>
<evidence type="ECO:0000256" key="3">
    <source>
        <dbReference type="ARBA" id="ARBA00022490"/>
    </source>
</evidence>
<keyword evidence="7 11" id="KW-0648">Protein biosynthesis</keyword>
<dbReference type="GO" id="GO:0004819">
    <property type="term" value="F:glutamine-tRNA ligase activity"/>
    <property type="evidence" value="ECO:0007669"/>
    <property type="project" value="UniProtKB-UniRule"/>
</dbReference>
<keyword evidence="12" id="KW-0812">Transmembrane</keyword>
<dbReference type="Pfam" id="PF20974">
    <property type="entry name" value="tRNA-synt_1c_C2"/>
    <property type="match status" value="1"/>
</dbReference>
<evidence type="ECO:0000259" key="13">
    <source>
        <dbReference type="Pfam" id="PF00749"/>
    </source>
</evidence>
<organism evidence="16 17">
    <name type="scientific">Candidatus Annandia adelgestsuga</name>
    <dbReference type="NCBI Taxonomy" id="1302411"/>
    <lineage>
        <taxon>Bacteria</taxon>
        <taxon>Pseudomonadati</taxon>
        <taxon>Pseudomonadota</taxon>
        <taxon>Gammaproteobacteria</taxon>
        <taxon>Enterobacterales</taxon>
        <taxon>Enterobacteriaceae</taxon>
        <taxon>Candidatus Annandia</taxon>
    </lineage>
</organism>
<dbReference type="PRINTS" id="PR00987">
    <property type="entry name" value="TRNASYNTHGLU"/>
</dbReference>